<accession>A0A3M7RHW6</accession>
<keyword evidence="2" id="KW-1185">Reference proteome</keyword>
<comment type="caution">
    <text evidence="1">The sequence shown here is derived from an EMBL/GenBank/DDBJ whole genome shotgun (WGS) entry which is preliminary data.</text>
</comment>
<dbReference type="Proteomes" id="UP000276133">
    <property type="component" value="Unassembled WGS sequence"/>
</dbReference>
<gene>
    <name evidence="1" type="ORF">BpHYR1_019292</name>
</gene>
<organism evidence="1 2">
    <name type="scientific">Brachionus plicatilis</name>
    <name type="common">Marine rotifer</name>
    <name type="synonym">Brachionus muelleri</name>
    <dbReference type="NCBI Taxonomy" id="10195"/>
    <lineage>
        <taxon>Eukaryota</taxon>
        <taxon>Metazoa</taxon>
        <taxon>Spiralia</taxon>
        <taxon>Gnathifera</taxon>
        <taxon>Rotifera</taxon>
        <taxon>Eurotatoria</taxon>
        <taxon>Monogononta</taxon>
        <taxon>Pseudotrocha</taxon>
        <taxon>Ploima</taxon>
        <taxon>Brachionidae</taxon>
        <taxon>Brachionus</taxon>
    </lineage>
</organism>
<sequence>MYNHNQKKKIIRIR</sequence>
<dbReference type="EMBL" id="REGN01003386">
    <property type="protein sequence ID" value="RNA22878.1"/>
    <property type="molecule type" value="Genomic_DNA"/>
</dbReference>
<evidence type="ECO:0000313" key="2">
    <source>
        <dbReference type="Proteomes" id="UP000276133"/>
    </source>
</evidence>
<protein>
    <submittedName>
        <fullName evidence="1">Uncharacterized protein</fullName>
    </submittedName>
</protein>
<name>A0A3M7RHW6_BRAPC</name>
<proteinExistence type="predicted"/>
<reference evidence="1 2" key="1">
    <citation type="journal article" date="2018" name="Sci. Rep.">
        <title>Genomic signatures of local adaptation to the degree of environmental predictability in rotifers.</title>
        <authorList>
            <person name="Franch-Gras L."/>
            <person name="Hahn C."/>
            <person name="Garcia-Roger E.M."/>
            <person name="Carmona M.J."/>
            <person name="Serra M."/>
            <person name="Gomez A."/>
        </authorList>
    </citation>
    <scope>NUCLEOTIDE SEQUENCE [LARGE SCALE GENOMIC DNA]</scope>
    <source>
        <strain evidence="1">HYR1</strain>
    </source>
</reference>
<evidence type="ECO:0000313" key="1">
    <source>
        <dbReference type="EMBL" id="RNA22878.1"/>
    </source>
</evidence>